<gene>
    <name evidence="2" type="ORF">BJZ21_003011</name>
</gene>
<keyword evidence="3" id="KW-1185">Reference proteome</keyword>
<protein>
    <submittedName>
        <fullName evidence="2">Osmoprotectant transport system substrate-binding protein</fullName>
    </submittedName>
</protein>
<evidence type="ECO:0000259" key="1">
    <source>
        <dbReference type="Pfam" id="PF04069"/>
    </source>
</evidence>
<sequence length="337" mass="36111">MTHPHPAHRPLRRGAAALGASVLALSLGACGLSKDASSAGSDLGSDCGGLKATDKITTKIDGTPVTVGSKDFDEQLVLGALTTQYLCLAGADATADLNTQGSTQARDKVIRGDNDVMWEYTGTGWINYLGHDTPIFDPQEQYDKVKAEDAKKNGVYWGPLAPFNNTYAFAVPEAFGQKNHLTTDSDMAAYLKQHPDATVCVESEFASRPDGYPGFKKAYGISSGDVKSLGTGVIYTQTGKGTCDFGEIFTTDGRIKANHLSVLEDDKQFFPLYNGVPITRVDFNDKHPEVMKALQPLADALTTEVMQKLNTEKSAQGISESQVAHDYLVEAGFATEA</sequence>
<dbReference type="Pfam" id="PF04069">
    <property type="entry name" value="OpuAC"/>
    <property type="match status" value="1"/>
</dbReference>
<dbReference type="Gene3D" id="3.40.190.10">
    <property type="entry name" value="Periplasmic binding protein-like II"/>
    <property type="match status" value="1"/>
</dbReference>
<dbReference type="GO" id="GO:0043190">
    <property type="term" value="C:ATP-binding cassette (ABC) transporter complex"/>
    <property type="evidence" value="ECO:0007669"/>
    <property type="project" value="InterPro"/>
</dbReference>
<dbReference type="InterPro" id="IPR007210">
    <property type="entry name" value="ABC_Gly_betaine_transp_sub-bd"/>
</dbReference>
<evidence type="ECO:0000313" key="2">
    <source>
        <dbReference type="EMBL" id="NYD42928.1"/>
    </source>
</evidence>
<organism evidence="2 3">
    <name type="scientific">Nocardioides panaciterrulae</name>
    <dbReference type="NCBI Taxonomy" id="661492"/>
    <lineage>
        <taxon>Bacteria</taxon>
        <taxon>Bacillati</taxon>
        <taxon>Actinomycetota</taxon>
        <taxon>Actinomycetes</taxon>
        <taxon>Propionibacteriales</taxon>
        <taxon>Nocardioidaceae</taxon>
        <taxon>Nocardioides</taxon>
    </lineage>
</organism>
<proteinExistence type="predicted"/>
<feature type="domain" description="ABC-type glycine betaine transport system substrate-binding" evidence="1">
    <location>
        <begin position="64"/>
        <end position="328"/>
    </location>
</feature>
<evidence type="ECO:0000313" key="3">
    <source>
        <dbReference type="Proteomes" id="UP000535511"/>
    </source>
</evidence>
<dbReference type="EMBL" id="JACCBG010000001">
    <property type="protein sequence ID" value="NYD42928.1"/>
    <property type="molecule type" value="Genomic_DNA"/>
</dbReference>
<name>A0A7Y9E812_9ACTN</name>
<dbReference type="Gene3D" id="3.40.190.120">
    <property type="entry name" value="Osmoprotection protein (prox), domain 2"/>
    <property type="match status" value="1"/>
</dbReference>
<dbReference type="GO" id="GO:0022857">
    <property type="term" value="F:transmembrane transporter activity"/>
    <property type="evidence" value="ECO:0007669"/>
    <property type="project" value="InterPro"/>
</dbReference>
<comment type="caution">
    <text evidence="2">The sequence shown here is derived from an EMBL/GenBank/DDBJ whole genome shotgun (WGS) entry which is preliminary data.</text>
</comment>
<dbReference type="AlphaFoldDB" id="A0A7Y9E812"/>
<dbReference type="RefSeq" id="WP_179664505.1">
    <property type="nucleotide sequence ID" value="NZ_JACCBG010000001.1"/>
</dbReference>
<reference evidence="2 3" key="1">
    <citation type="submission" date="2020-07" db="EMBL/GenBank/DDBJ databases">
        <title>Sequencing the genomes of 1000 actinobacteria strains.</title>
        <authorList>
            <person name="Klenk H.-P."/>
        </authorList>
    </citation>
    <scope>NUCLEOTIDE SEQUENCE [LARGE SCALE GENOMIC DNA]</scope>
    <source>
        <strain evidence="2 3">DSM 21350</strain>
    </source>
</reference>
<dbReference type="SUPFAM" id="SSF53850">
    <property type="entry name" value="Periplasmic binding protein-like II"/>
    <property type="match status" value="1"/>
</dbReference>
<accession>A0A7Y9E812</accession>
<dbReference type="Proteomes" id="UP000535511">
    <property type="component" value="Unassembled WGS sequence"/>
</dbReference>